<dbReference type="EMBL" id="BMEL01000002">
    <property type="protein sequence ID" value="GGF21378.1"/>
    <property type="molecule type" value="Genomic_DNA"/>
</dbReference>
<organism evidence="3 4">
    <name type="scientific">Halobacillus andaensis</name>
    <dbReference type="NCBI Taxonomy" id="1176239"/>
    <lineage>
        <taxon>Bacteria</taxon>
        <taxon>Bacillati</taxon>
        <taxon>Bacillota</taxon>
        <taxon>Bacilli</taxon>
        <taxon>Bacillales</taxon>
        <taxon>Bacillaceae</taxon>
        <taxon>Halobacillus</taxon>
    </lineage>
</organism>
<evidence type="ECO:0000256" key="2">
    <source>
        <dbReference type="SAM" id="SignalP"/>
    </source>
</evidence>
<comment type="caution">
    <text evidence="3">The sequence shown here is derived from an EMBL/GenBank/DDBJ whole genome shotgun (WGS) entry which is preliminary data.</text>
</comment>
<dbReference type="Gene3D" id="2.60.120.260">
    <property type="entry name" value="Galactose-binding domain-like"/>
    <property type="match status" value="1"/>
</dbReference>
<feature type="compositionally biased region" description="Polar residues" evidence="1">
    <location>
        <begin position="75"/>
        <end position="101"/>
    </location>
</feature>
<sequence length="711" mass="81219">MHMKKQMTALLSVSALTLSLFSPAAATDVSASSTYENWNKERYTDRIDIDGQLQKQSEQEGFEQEANQKVKESAENTNFNEDASSSGTESNANSASTTYSPGETKLFLDRDLAFKEFTLRSVGEHSEVWVADDLSFEEGDPRDPHVVTQEQADTMAEEFDSNMYPVATDFFGTPDSLDGSNSPLPEMVGLPEGYYEGDGDKVMIMVDNVKDESYYDPEYPFFVAGFFWQTIENYIDRNMITIDSRDWDTRLESTFFSTTIHELQHLIHADNDSDETSWLNEGMSTFSEFLGGYGMSEGSINFFLDHPENSLTNWDEHYDAETGPETIADYGLVQLFTLYNYERFGQEFIRYVATDELNSIESFEEAYKEFDLDVTFNEVYQDFTSALVLDDNKYKGGKYGFENIDLRDLPVNGQDEPRGMTVDFEKAEDYEKEGVPAWGTDFKEFNIEPDQNVKDFSFNGVDFMPILWETTEDPLGSGDQVLFGGSGDEVDNKLIFEADLTNTDSPTLNFDHYVDIEESWDYGVVQVSTDNGETWTSLENENTRTDVVDEGYPKIKENVPGFTGHFEEYQNETFDLSKYAGQEVLVSFRYLTDWGYNDAGWFINNIKIPEAGISYNGNNNVQEDFINENELKENYVNYGVTFIKENEAGNHQVIEVDPFNVTEEDALQIQKVFRPGKTYMTTYYAAPQDDLNPAEFEYELTYKEKGPKKDK</sequence>
<proteinExistence type="predicted"/>
<feature type="signal peptide" evidence="2">
    <location>
        <begin position="1"/>
        <end position="26"/>
    </location>
</feature>
<dbReference type="Proteomes" id="UP000660110">
    <property type="component" value="Unassembled WGS sequence"/>
</dbReference>
<reference evidence="3" key="1">
    <citation type="journal article" date="2014" name="Int. J. Syst. Evol. Microbiol.">
        <title>Complete genome sequence of Corynebacterium casei LMG S-19264T (=DSM 44701T), isolated from a smear-ripened cheese.</title>
        <authorList>
            <consortium name="US DOE Joint Genome Institute (JGI-PGF)"/>
            <person name="Walter F."/>
            <person name="Albersmeier A."/>
            <person name="Kalinowski J."/>
            <person name="Ruckert C."/>
        </authorList>
    </citation>
    <scope>NUCLEOTIDE SEQUENCE</scope>
    <source>
        <strain evidence="3">CGMCC 1.12153</strain>
    </source>
</reference>
<accession>A0A917EXL8</accession>
<name>A0A917EXL8_HALAA</name>
<keyword evidence="4" id="KW-1185">Reference proteome</keyword>
<evidence type="ECO:0000313" key="4">
    <source>
        <dbReference type="Proteomes" id="UP000660110"/>
    </source>
</evidence>
<feature type="chain" id="PRO_5038580666" description="Peptidase M6" evidence="2">
    <location>
        <begin position="27"/>
        <end position="711"/>
    </location>
</feature>
<reference evidence="3" key="2">
    <citation type="submission" date="2020-09" db="EMBL/GenBank/DDBJ databases">
        <authorList>
            <person name="Sun Q."/>
            <person name="Zhou Y."/>
        </authorList>
    </citation>
    <scope>NUCLEOTIDE SEQUENCE</scope>
    <source>
        <strain evidence="3">CGMCC 1.12153</strain>
    </source>
</reference>
<protein>
    <recommendedName>
        <fullName evidence="5">Peptidase M6</fullName>
    </recommendedName>
</protein>
<gene>
    <name evidence="3" type="ORF">GCM10010954_20240</name>
</gene>
<evidence type="ECO:0000313" key="3">
    <source>
        <dbReference type="EMBL" id="GGF21378.1"/>
    </source>
</evidence>
<evidence type="ECO:0008006" key="5">
    <source>
        <dbReference type="Google" id="ProtNLM"/>
    </source>
</evidence>
<dbReference type="Pfam" id="PF20773">
    <property type="entry name" value="InhA-like_MAM"/>
    <property type="match status" value="1"/>
</dbReference>
<evidence type="ECO:0000256" key="1">
    <source>
        <dbReference type="SAM" id="MobiDB-lite"/>
    </source>
</evidence>
<keyword evidence="2" id="KW-0732">Signal</keyword>
<dbReference type="AlphaFoldDB" id="A0A917EXL8"/>
<feature type="region of interest" description="Disordered" evidence="1">
    <location>
        <begin position="55"/>
        <end position="101"/>
    </location>
</feature>